<evidence type="ECO:0000256" key="6">
    <source>
        <dbReference type="ARBA" id="ARBA00022525"/>
    </source>
</evidence>
<evidence type="ECO:0000256" key="1">
    <source>
        <dbReference type="ARBA" id="ARBA00004555"/>
    </source>
</evidence>
<proteinExistence type="inferred from homology"/>
<dbReference type="GO" id="GO:0009986">
    <property type="term" value="C:cell surface"/>
    <property type="evidence" value="ECO:0000318"/>
    <property type="project" value="GO_Central"/>
</dbReference>
<evidence type="ECO:0000256" key="16">
    <source>
        <dbReference type="ARBA" id="ARBA00023288"/>
    </source>
</evidence>
<dbReference type="GO" id="GO:0098552">
    <property type="term" value="C:side of membrane"/>
    <property type="evidence" value="ECO:0007669"/>
    <property type="project" value="UniProtKB-KW"/>
</dbReference>
<dbReference type="PANTHER" id="PTHR23412">
    <property type="entry name" value="STEREOCILIN RELATED"/>
    <property type="match status" value="1"/>
</dbReference>
<keyword evidence="5" id="KW-1003">Cell membrane</keyword>
<evidence type="ECO:0000256" key="11">
    <source>
        <dbReference type="ARBA" id="ARBA00022889"/>
    </source>
</evidence>
<dbReference type="GO" id="GO:0007160">
    <property type="term" value="P:cell-matrix adhesion"/>
    <property type="evidence" value="ECO:0000318"/>
    <property type="project" value="GO_Central"/>
</dbReference>
<evidence type="ECO:0000313" key="22">
    <source>
        <dbReference type="Proteomes" id="UP000002280"/>
    </source>
</evidence>
<comment type="subcellular location">
    <subcellularLocation>
        <location evidence="2">Cell membrane</location>
        <topology evidence="2">Lipid-anchor</topology>
        <topology evidence="2">GPI-anchor</topology>
    </subcellularLocation>
    <subcellularLocation>
        <location evidence="1">Golgi apparatus</location>
    </subcellularLocation>
    <subcellularLocation>
        <location evidence="3">Secreted</location>
    </subcellularLocation>
</comment>
<dbReference type="InterPro" id="IPR026664">
    <property type="entry name" value="Stereocilin-rel"/>
</dbReference>
<evidence type="ECO:0000256" key="4">
    <source>
        <dbReference type="ARBA" id="ARBA00011016"/>
    </source>
</evidence>
<protein>
    <recommendedName>
        <fullName evidence="19">Mesothelin</fullName>
    </recommendedName>
    <alternativeName>
        <fullName evidence="20">Pre-pro-megakaryocyte-potentiating factor</fullName>
    </alternativeName>
</protein>
<evidence type="ECO:0000256" key="10">
    <source>
        <dbReference type="ARBA" id="ARBA00022729"/>
    </source>
</evidence>
<sequence length="826" mass="90864">MLARDPATLHLVSQLHLTPDLASFYAALLTSPPRLNFSSIPDTLICHLRPEALGKIEFEESLALVQRLNKACFDPPPQLDGNKSVSEPPSWEALQVASRLLSGFGDLSEAVLRSLGPAAVGLPVSQIEEHLGGRDLVAALPALAQVRGWSPRQARALLGKLLESGYEVSDAQSLAALGSLVSGLSSAGLQSLAPRVVLEAMGEPGFAQHLAHIPALLKTAFVEQLALAVPNPITLVQAVPDTLTEAIPSAILAFSLDDQPRFDDLNSRRWTAVQAAMFFNEVVKNVSDFDSISPYILHGFTCASASSLDLEQVHRLAKVMERKNVTLGAEQLSCLAKRVSEDGIPEAALDEYPKDMLLFLSPSAYTRTGGCKHFFTRVGQSNVDILQKDSLLRSRLLSEALTCLGISDTRVTKEDICILGQLACDLDGRYINDSAEVLLPQLEQCGGPFSPDQKEATNMALRSGDSPYGPPSRWSVSTLNALQGLLPVLDRHIIQNIPQSIVTSWLKRALLDPSWPRENLRAFIQNLQSSRHRRDANQCPEGEITEISEELVIYTEKELWECLNTSLLAANLDKLKTIPFTYQQEEVFKAKLDKLYPDGYPEVVINNLGSLFKLVTPEDIQKWNVTSVETLTTLLQATDKNDMAMAVINRYIQGGGPLNAMALNVIGSKYFCSLTEEQLNSIEPSEFRMVNSLNPSACSQAQKKILYPKARTAFQGILFPQYYRLIQPYLDGAPPQDIKDLSQKNVNMDIGTFKKLQKEAILPLTPEEVRGLLGQNLPGLKAEEKTSPVREWILKQRQDSLDALGIGLTGGIPNGYIIISRRNRHR</sequence>
<dbReference type="eggNOG" id="ENOG502QRX1">
    <property type="taxonomic scope" value="Eukaryota"/>
</dbReference>
<evidence type="ECO:0000256" key="3">
    <source>
        <dbReference type="ARBA" id="ARBA00004613"/>
    </source>
</evidence>
<evidence type="ECO:0000256" key="17">
    <source>
        <dbReference type="ARBA" id="ARBA00058732"/>
    </source>
</evidence>
<keyword evidence="6" id="KW-0964">Secreted</keyword>
<evidence type="ECO:0000313" key="21">
    <source>
        <dbReference type="Ensembl" id="ENSMODP00000020985.4"/>
    </source>
</evidence>
<evidence type="ECO:0000256" key="9">
    <source>
        <dbReference type="ARBA" id="ARBA00022685"/>
    </source>
</evidence>
<keyword evidence="9" id="KW-0165">Cleavage on pair of basic residues</keyword>
<evidence type="ECO:0000256" key="8">
    <source>
        <dbReference type="ARBA" id="ARBA00022622"/>
    </source>
</evidence>
<evidence type="ECO:0000256" key="20">
    <source>
        <dbReference type="ARBA" id="ARBA00081905"/>
    </source>
</evidence>
<dbReference type="GeneTree" id="ENSGT00950000182957"/>
<dbReference type="PANTHER" id="PTHR23412:SF6">
    <property type="entry name" value="MESOTHELIN"/>
    <property type="match status" value="1"/>
</dbReference>
<evidence type="ECO:0000256" key="14">
    <source>
        <dbReference type="ARBA" id="ARBA00023157"/>
    </source>
</evidence>
<evidence type="ECO:0000256" key="15">
    <source>
        <dbReference type="ARBA" id="ARBA00023180"/>
    </source>
</evidence>
<gene>
    <name evidence="21" type="primary">MSLN</name>
</gene>
<keyword evidence="15" id="KW-0325">Glycoprotein</keyword>
<dbReference type="Bgee" id="ENSMODG00000016813">
    <property type="expression patterns" value="Expressed in ovary and 12 other cell types or tissues"/>
</dbReference>
<dbReference type="GO" id="GO:0005794">
    <property type="term" value="C:Golgi apparatus"/>
    <property type="evidence" value="ECO:0007669"/>
    <property type="project" value="UniProtKB-SubCell"/>
</dbReference>
<dbReference type="FunFam" id="1.20.970.40:FF:000001">
    <property type="entry name" value="Mesothelin"/>
    <property type="match status" value="1"/>
</dbReference>
<comment type="similarity">
    <text evidence="4">Belongs to the mesothelin family.</text>
</comment>
<name>F7FV80_MONDO</name>
<dbReference type="InterPro" id="IPR010335">
    <property type="entry name" value="Mesothelin"/>
</dbReference>
<dbReference type="HOGENOM" id="CLU_270621_0_0_1"/>
<comment type="subunit">
    <text evidence="18">Interacts with MUC16.</text>
</comment>
<keyword evidence="12" id="KW-0333">Golgi apparatus</keyword>
<dbReference type="AlphaFoldDB" id="F7FV80"/>
<dbReference type="GO" id="GO:0005886">
    <property type="term" value="C:plasma membrane"/>
    <property type="evidence" value="ECO:0007669"/>
    <property type="project" value="UniProtKB-SubCell"/>
</dbReference>
<dbReference type="InParanoid" id="F7FV80"/>
<comment type="function">
    <text evidence="17">Membrane-anchored forms may play a role in cellular adhesion.</text>
</comment>
<dbReference type="Pfam" id="PF06060">
    <property type="entry name" value="Mesothelin"/>
    <property type="match status" value="1"/>
</dbReference>
<dbReference type="Gene3D" id="1.20.970.40">
    <property type="match status" value="1"/>
</dbReference>
<dbReference type="Proteomes" id="UP000002280">
    <property type="component" value="Chromosome 6"/>
</dbReference>
<evidence type="ECO:0000256" key="19">
    <source>
        <dbReference type="ARBA" id="ARBA00068881"/>
    </source>
</evidence>
<keyword evidence="8" id="KW-0336">GPI-anchor</keyword>
<reference evidence="21 22" key="1">
    <citation type="journal article" date="2007" name="Nature">
        <title>Genome of the marsupial Monodelphis domestica reveals innovation in non-coding sequences.</title>
        <authorList>
            <person name="Mikkelsen T.S."/>
            <person name="Wakefield M.J."/>
            <person name="Aken B."/>
            <person name="Amemiya C.T."/>
            <person name="Chang J.L."/>
            <person name="Duke S."/>
            <person name="Garber M."/>
            <person name="Gentles A.J."/>
            <person name="Goodstadt L."/>
            <person name="Heger A."/>
            <person name="Jurka J."/>
            <person name="Kamal M."/>
            <person name="Mauceli E."/>
            <person name="Searle S.M."/>
            <person name="Sharpe T."/>
            <person name="Baker M.L."/>
            <person name="Batzer M.A."/>
            <person name="Benos P.V."/>
            <person name="Belov K."/>
            <person name="Clamp M."/>
            <person name="Cook A."/>
            <person name="Cuff J."/>
            <person name="Das R."/>
            <person name="Davidow L."/>
            <person name="Deakin J.E."/>
            <person name="Fazzari M.J."/>
            <person name="Glass J.L."/>
            <person name="Grabherr M."/>
            <person name="Greally J.M."/>
            <person name="Gu W."/>
            <person name="Hore T.A."/>
            <person name="Huttley G.A."/>
            <person name="Kleber M."/>
            <person name="Jirtle R.L."/>
            <person name="Koina E."/>
            <person name="Lee J.T."/>
            <person name="Mahony S."/>
            <person name="Marra M.A."/>
            <person name="Miller R.D."/>
            <person name="Nicholls R.D."/>
            <person name="Oda M."/>
            <person name="Papenfuss A.T."/>
            <person name="Parra Z.E."/>
            <person name="Pollock D.D."/>
            <person name="Ray D.A."/>
            <person name="Schein J.E."/>
            <person name="Speed T.P."/>
            <person name="Thompson K."/>
            <person name="VandeBerg J.L."/>
            <person name="Wade C.M."/>
            <person name="Walker J.A."/>
            <person name="Waters P.D."/>
            <person name="Webber C."/>
            <person name="Weidman J.R."/>
            <person name="Xie X."/>
            <person name="Zody M.C."/>
            <person name="Baldwin J."/>
            <person name="Abdouelleil A."/>
            <person name="Abdulkadir J."/>
            <person name="Abebe A."/>
            <person name="Abera B."/>
            <person name="Abreu J."/>
            <person name="Acer S.C."/>
            <person name="Aftuck L."/>
            <person name="Alexander A."/>
            <person name="An P."/>
            <person name="Anderson E."/>
            <person name="Anderson S."/>
            <person name="Arachi H."/>
            <person name="Azer M."/>
            <person name="Bachantsang P."/>
            <person name="Barry A."/>
            <person name="Bayul T."/>
            <person name="Berlin A."/>
            <person name="Bessette D."/>
            <person name="Bloom T."/>
            <person name="Bloom T."/>
            <person name="Boguslavskiy L."/>
            <person name="Bonnet C."/>
            <person name="Boukhgalter B."/>
            <person name="Bourzgui I."/>
            <person name="Brown A."/>
            <person name="Cahill P."/>
            <person name="Channer S."/>
            <person name="Cheshatsang Y."/>
            <person name="Chuda L."/>
            <person name="Citroen M."/>
            <person name="Collymore A."/>
            <person name="Cooke P."/>
            <person name="Costello M."/>
            <person name="D'Aco K."/>
            <person name="Daza R."/>
            <person name="De Haan G."/>
            <person name="DeGray S."/>
            <person name="DeMaso C."/>
            <person name="Dhargay N."/>
            <person name="Dooley K."/>
            <person name="Dooley E."/>
            <person name="Doricent M."/>
            <person name="Dorje P."/>
            <person name="Dorjee K."/>
            <person name="Dupes A."/>
            <person name="Elong R."/>
            <person name="Falk J."/>
            <person name="Farina A."/>
            <person name="Faro S."/>
            <person name="Ferguson D."/>
            <person name="Fisher S."/>
            <person name="Foley C.D."/>
            <person name="Franke A."/>
            <person name="Friedrich D."/>
            <person name="Gadbois L."/>
            <person name="Gearin G."/>
            <person name="Gearin C.R."/>
            <person name="Giannoukos G."/>
            <person name="Goode T."/>
            <person name="Graham J."/>
            <person name="Grandbois E."/>
            <person name="Grewal S."/>
            <person name="Gyaltsen K."/>
            <person name="Hafez N."/>
            <person name="Hagos B."/>
            <person name="Hall J."/>
            <person name="Henson C."/>
            <person name="Hollinger A."/>
            <person name="Honan T."/>
            <person name="Huard M.D."/>
            <person name="Hughes L."/>
            <person name="Hurhula B."/>
            <person name="Husby M.E."/>
            <person name="Kamat A."/>
            <person name="Kanga B."/>
            <person name="Kashin S."/>
            <person name="Khazanovich D."/>
            <person name="Kisner P."/>
            <person name="Lance K."/>
            <person name="Lara M."/>
            <person name="Lee W."/>
            <person name="Lennon N."/>
            <person name="Letendre F."/>
            <person name="LeVine R."/>
            <person name="Lipovsky A."/>
            <person name="Liu X."/>
            <person name="Liu J."/>
            <person name="Liu S."/>
            <person name="Lokyitsang T."/>
            <person name="Lokyitsang Y."/>
            <person name="Lubonja R."/>
            <person name="Lui A."/>
            <person name="MacDonald P."/>
            <person name="Magnisalis V."/>
            <person name="Maru K."/>
            <person name="Matthews C."/>
            <person name="McCusker W."/>
            <person name="McDonough S."/>
            <person name="Mehta T."/>
            <person name="Meldrim J."/>
            <person name="Meneus L."/>
            <person name="Mihai O."/>
            <person name="Mihalev A."/>
            <person name="Mihova T."/>
            <person name="Mittelman R."/>
            <person name="Mlenga V."/>
            <person name="Montmayeur A."/>
            <person name="Mulrain L."/>
            <person name="Navidi A."/>
            <person name="Naylor J."/>
            <person name="Negash T."/>
            <person name="Nguyen T."/>
            <person name="Nguyen N."/>
            <person name="Nicol R."/>
            <person name="Norbu C."/>
            <person name="Norbu N."/>
            <person name="Novod N."/>
            <person name="O'Neill B."/>
            <person name="Osman S."/>
            <person name="Markiewicz E."/>
            <person name="Oyono O.L."/>
            <person name="Patti C."/>
            <person name="Phunkhang P."/>
            <person name="Pierre F."/>
            <person name="Priest M."/>
            <person name="Raghuraman S."/>
            <person name="Rege F."/>
            <person name="Reyes R."/>
            <person name="Rise C."/>
            <person name="Rogov P."/>
            <person name="Ross K."/>
            <person name="Ryan E."/>
            <person name="Settipalli S."/>
            <person name="Shea T."/>
            <person name="Sherpa N."/>
            <person name="Shi L."/>
            <person name="Shih D."/>
            <person name="Sparrow T."/>
            <person name="Spaulding J."/>
            <person name="Stalker J."/>
            <person name="Stange-Thomann N."/>
            <person name="Stavropoulos S."/>
            <person name="Stone C."/>
            <person name="Strader C."/>
            <person name="Tesfaye S."/>
            <person name="Thomson T."/>
            <person name="Thoulutsang Y."/>
            <person name="Thoulutsang D."/>
            <person name="Topham K."/>
            <person name="Topping I."/>
            <person name="Tsamla T."/>
            <person name="Vassiliev H."/>
            <person name="Vo A."/>
            <person name="Wangchuk T."/>
            <person name="Wangdi T."/>
            <person name="Weiand M."/>
            <person name="Wilkinson J."/>
            <person name="Wilson A."/>
            <person name="Yadav S."/>
            <person name="Young G."/>
            <person name="Yu Q."/>
            <person name="Zembek L."/>
            <person name="Zhong D."/>
            <person name="Zimmer A."/>
            <person name="Zwirko Z."/>
            <person name="Jaffe D.B."/>
            <person name="Alvarez P."/>
            <person name="Brockman W."/>
            <person name="Butler J."/>
            <person name="Chin C."/>
            <person name="Gnerre S."/>
            <person name="MacCallum I."/>
            <person name="Graves J.A."/>
            <person name="Ponting C.P."/>
            <person name="Breen M."/>
            <person name="Samollow P.B."/>
            <person name="Lander E.S."/>
            <person name="Lindblad-Toh K."/>
        </authorList>
    </citation>
    <scope>NUCLEOTIDE SEQUENCE [LARGE SCALE GENOMIC DNA]</scope>
</reference>
<reference evidence="21" key="3">
    <citation type="submission" date="2025-09" db="UniProtKB">
        <authorList>
            <consortium name="Ensembl"/>
        </authorList>
    </citation>
    <scope>IDENTIFICATION</scope>
</reference>
<dbReference type="OMA" id="NHLVCEM"/>
<dbReference type="Ensembl" id="ENSMODT00000021355.4">
    <property type="protein sequence ID" value="ENSMODP00000020985.4"/>
    <property type="gene ID" value="ENSMODG00000016813.4"/>
</dbReference>
<keyword evidence="11" id="KW-0130">Cell adhesion</keyword>
<organism evidence="21 22">
    <name type="scientific">Monodelphis domestica</name>
    <name type="common">Gray short-tailed opossum</name>
    <dbReference type="NCBI Taxonomy" id="13616"/>
    <lineage>
        <taxon>Eukaryota</taxon>
        <taxon>Metazoa</taxon>
        <taxon>Chordata</taxon>
        <taxon>Craniata</taxon>
        <taxon>Vertebrata</taxon>
        <taxon>Euteleostomi</taxon>
        <taxon>Mammalia</taxon>
        <taxon>Metatheria</taxon>
        <taxon>Didelphimorphia</taxon>
        <taxon>Didelphidae</taxon>
        <taxon>Monodelphis</taxon>
    </lineage>
</organism>
<evidence type="ECO:0000256" key="12">
    <source>
        <dbReference type="ARBA" id="ARBA00023034"/>
    </source>
</evidence>
<accession>F7FV80</accession>
<evidence type="ECO:0000256" key="13">
    <source>
        <dbReference type="ARBA" id="ARBA00023136"/>
    </source>
</evidence>
<evidence type="ECO:0000256" key="2">
    <source>
        <dbReference type="ARBA" id="ARBA00004609"/>
    </source>
</evidence>
<keyword evidence="14" id="KW-1015">Disulfide bond</keyword>
<evidence type="ECO:0000256" key="7">
    <source>
        <dbReference type="ARBA" id="ARBA00022553"/>
    </source>
</evidence>
<keyword evidence="22" id="KW-1185">Reference proteome</keyword>
<evidence type="ECO:0000256" key="18">
    <source>
        <dbReference type="ARBA" id="ARBA00065993"/>
    </source>
</evidence>
<evidence type="ECO:0000256" key="5">
    <source>
        <dbReference type="ARBA" id="ARBA00022475"/>
    </source>
</evidence>
<keyword evidence="13" id="KW-0472">Membrane</keyword>
<reference evidence="21" key="2">
    <citation type="submission" date="2025-08" db="UniProtKB">
        <authorList>
            <consortium name="Ensembl"/>
        </authorList>
    </citation>
    <scope>IDENTIFICATION</scope>
</reference>
<dbReference type="FunCoup" id="F7FV80">
    <property type="interactions" value="34"/>
</dbReference>
<keyword evidence="7" id="KW-0597">Phosphoprotein</keyword>
<keyword evidence="16" id="KW-0449">Lipoprotein</keyword>
<keyword evidence="10" id="KW-0732">Signal</keyword>
<dbReference type="GO" id="GO:0005576">
    <property type="term" value="C:extracellular region"/>
    <property type="evidence" value="ECO:0007669"/>
    <property type="project" value="UniProtKB-SubCell"/>
</dbReference>